<dbReference type="SMART" id="SM00267">
    <property type="entry name" value="GGDEF"/>
    <property type="match status" value="1"/>
</dbReference>
<dbReference type="SUPFAM" id="SSF55073">
    <property type="entry name" value="Nucleotide cyclase"/>
    <property type="match status" value="1"/>
</dbReference>
<dbReference type="PROSITE" id="PS50887">
    <property type="entry name" value="GGDEF"/>
    <property type="match status" value="1"/>
</dbReference>
<feature type="transmembrane region" description="Helical" evidence="1">
    <location>
        <begin position="85"/>
        <end position="103"/>
    </location>
</feature>
<dbReference type="NCBIfam" id="TIGR00229">
    <property type="entry name" value="sensory_box"/>
    <property type="match status" value="1"/>
</dbReference>
<feature type="domain" description="EAL" evidence="2">
    <location>
        <begin position="540"/>
        <end position="789"/>
    </location>
</feature>
<proteinExistence type="predicted"/>
<protein>
    <submittedName>
        <fullName evidence="4">EAL domain-containing protein</fullName>
    </submittedName>
</protein>
<dbReference type="EMBL" id="JAMZEJ010000001">
    <property type="protein sequence ID" value="MCQ8239680.1"/>
    <property type="molecule type" value="Genomic_DNA"/>
</dbReference>
<name>A0ABT1VTL4_9PROT</name>
<dbReference type="InterPro" id="IPR001633">
    <property type="entry name" value="EAL_dom"/>
</dbReference>
<organism evidence="4 5">
    <name type="scientific">Rhizosaccharibacter radicis</name>
    <dbReference type="NCBI Taxonomy" id="2782605"/>
    <lineage>
        <taxon>Bacteria</taxon>
        <taxon>Pseudomonadati</taxon>
        <taxon>Pseudomonadota</taxon>
        <taxon>Alphaproteobacteria</taxon>
        <taxon>Acetobacterales</taxon>
        <taxon>Acetobacteraceae</taxon>
        <taxon>Rhizosaccharibacter</taxon>
    </lineage>
</organism>
<comment type="caution">
    <text evidence="4">The sequence shown here is derived from an EMBL/GenBank/DDBJ whole genome shotgun (WGS) entry which is preliminary data.</text>
</comment>
<dbReference type="InterPro" id="IPR029787">
    <property type="entry name" value="Nucleotide_cyclase"/>
</dbReference>
<keyword evidence="1" id="KW-1133">Transmembrane helix</keyword>
<evidence type="ECO:0000259" key="3">
    <source>
        <dbReference type="PROSITE" id="PS50887"/>
    </source>
</evidence>
<dbReference type="SUPFAM" id="SSF141868">
    <property type="entry name" value="EAL domain-like"/>
    <property type="match status" value="1"/>
</dbReference>
<dbReference type="InterPro" id="IPR043128">
    <property type="entry name" value="Rev_trsase/Diguanyl_cyclase"/>
</dbReference>
<dbReference type="CDD" id="cd01948">
    <property type="entry name" value="EAL"/>
    <property type="match status" value="1"/>
</dbReference>
<dbReference type="PROSITE" id="PS50883">
    <property type="entry name" value="EAL"/>
    <property type="match status" value="1"/>
</dbReference>
<dbReference type="InterPro" id="IPR035919">
    <property type="entry name" value="EAL_sf"/>
</dbReference>
<dbReference type="RefSeq" id="WP_422918412.1">
    <property type="nucleotide sequence ID" value="NZ_JAMZEJ010000001.1"/>
</dbReference>
<dbReference type="InterPro" id="IPR052155">
    <property type="entry name" value="Biofilm_reg_signaling"/>
</dbReference>
<dbReference type="Proteomes" id="UP001524547">
    <property type="component" value="Unassembled WGS sequence"/>
</dbReference>
<dbReference type="PANTHER" id="PTHR44757:SF2">
    <property type="entry name" value="BIOFILM ARCHITECTURE MAINTENANCE PROTEIN MBAA"/>
    <property type="match status" value="1"/>
</dbReference>
<dbReference type="InterPro" id="IPR000014">
    <property type="entry name" value="PAS"/>
</dbReference>
<dbReference type="PANTHER" id="PTHR44757">
    <property type="entry name" value="DIGUANYLATE CYCLASE DGCP"/>
    <property type="match status" value="1"/>
</dbReference>
<dbReference type="Gene3D" id="3.30.450.20">
    <property type="entry name" value="PAS domain"/>
    <property type="match status" value="1"/>
</dbReference>
<evidence type="ECO:0000313" key="5">
    <source>
        <dbReference type="Proteomes" id="UP001524547"/>
    </source>
</evidence>
<dbReference type="CDD" id="cd01949">
    <property type="entry name" value="GGDEF"/>
    <property type="match status" value="1"/>
</dbReference>
<feature type="transmembrane region" description="Helical" evidence="1">
    <location>
        <begin position="47"/>
        <end position="65"/>
    </location>
</feature>
<dbReference type="InterPro" id="IPR000160">
    <property type="entry name" value="GGDEF_dom"/>
</dbReference>
<dbReference type="Gene3D" id="3.30.70.270">
    <property type="match status" value="1"/>
</dbReference>
<feature type="transmembrane region" description="Helical" evidence="1">
    <location>
        <begin position="218"/>
        <end position="239"/>
    </location>
</feature>
<sequence length="823" mass="89996">MKHLLAETIRLAQLPTALLTALIAVCGGVLLTRLLPSDPFSRSSFTSRRIAGVAVALLAMTWGTFRSTFAGAYPRLAFTVPPGSVLTGSALMLGTSVAAGMILGHGRRSARNTMLAGSLLASGASCLIFGAMAGIVRPFSLAYDLPAVLVTTALASACWAFALHEVASCDRPYRRVVCTLLIASSAIILAIGSLGSILPFQGWMTAAVQPDSLASSPVPVVMLAQSLMTLCLGLFGFLVDNRVAARDRLEAERVRQLADSAMEGLVIHRDGRIIDSNVAFATLVGLEHEALRRYPVEALLPAGGDAALWLPAQAIHLRETEIQPWIGSKIPVEILSRPIIHAGSPAIVTALRDLRERRESEQRIRYLAHHDTLTGLPNRANLMQRLDEALSSAEQIRSPVAVFCLDLDGFKAVNDTLGHHGGDELLRSMAERLKNTLRERDFLARLGGDEFVILQSEGAGPEQADVVARRVIDEISRPFAVDGQEVTIGTSIGITLYPQNGDTATALLKQADIALYHAKELGRGVHCFFEPGMDMALRKRRSLERDLRHAMQENELTLHFQPLFDSSQTLVTFEALLRWTHPTLGPIPPTEFIPMAEESGLILALGEWVLRTACRTAIGWQEGYRVAVNLSPIQILRGTMPALVQAILNETGLPSSRLELELTEGMLIHNAEEALEQLVALRQLGVRLVLDDFGTGYSSLSYLHRFPFDKLKVDRTFVQRLESDSSARAIVNAIISMSKNLNLEVTAEGVETLAQFEMLRAQGCHELQGFLLGRPMPETEIRHFQPLFGSQREQTIQQLQLLPDQPMSLRAAELPLEREEALP</sequence>
<feature type="transmembrane region" description="Helical" evidence="1">
    <location>
        <begin position="115"/>
        <end position="139"/>
    </location>
</feature>
<keyword evidence="1" id="KW-0812">Transmembrane</keyword>
<evidence type="ECO:0000256" key="1">
    <source>
        <dbReference type="SAM" id="Phobius"/>
    </source>
</evidence>
<dbReference type="Gene3D" id="3.20.20.450">
    <property type="entry name" value="EAL domain"/>
    <property type="match status" value="1"/>
</dbReference>
<dbReference type="SMART" id="SM00052">
    <property type="entry name" value="EAL"/>
    <property type="match status" value="1"/>
</dbReference>
<feature type="domain" description="GGDEF" evidence="3">
    <location>
        <begin position="398"/>
        <end position="531"/>
    </location>
</feature>
<feature type="transmembrane region" description="Helical" evidence="1">
    <location>
        <begin position="145"/>
        <end position="164"/>
    </location>
</feature>
<reference evidence="4 5" key="1">
    <citation type="submission" date="2022-06" db="EMBL/GenBank/DDBJ databases">
        <title>Rhizosaccharibacter gen. nov. sp. nov. KSS12, endophytic bacteria isolated from sugarcane.</title>
        <authorList>
            <person name="Pitiwittayakul N."/>
        </authorList>
    </citation>
    <scope>NUCLEOTIDE SEQUENCE [LARGE SCALE GENOMIC DNA]</scope>
    <source>
        <strain evidence="4 5">KSS12</strain>
    </source>
</reference>
<dbReference type="NCBIfam" id="TIGR00254">
    <property type="entry name" value="GGDEF"/>
    <property type="match status" value="1"/>
</dbReference>
<keyword evidence="5" id="KW-1185">Reference proteome</keyword>
<feature type="transmembrane region" description="Helical" evidence="1">
    <location>
        <begin position="176"/>
        <end position="198"/>
    </location>
</feature>
<accession>A0ABT1VTL4</accession>
<dbReference type="Pfam" id="PF00563">
    <property type="entry name" value="EAL"/>
    <property type="match status" value="1"/>
</dbReference>
<gene>
    <name evidence="4" type="ORF">NFI88_02345</name>
</gene>
<dbReference type="Pfam" id="PF00990">
    <property type="entry name" value="GGDEF"/>
    <property type="match status" value="1"/>
</dbReference>
<evidence type="ECO:0000259" key="2">
    <source>
        <dbReference type="PROSITE" id="PS50883"/>
    </source>
</evidence>
<dbReference type="InterPro" id="IPR035965">
    <property type="entry name" value="PAS-like_dom_sf"/>
</dbReference>
<evidence type="ECO:0000313" key="4">
    <source>
        <dbReference type="EMBL" id="MCQ8239680.1"/>
    </source>
</evidence>
<dbReference type="SUPFAM" id="SSF55785">
    <property type="entry name" value="PYP-like sensor domain (PAS domain)"/>
    <property type="match status" value="1"/>
</dbReference>
<feature type="transmembrane region" description="Helical" evidence="1">
    <location>
        <begin position="12"/>
        <end position="35"/>
    </location>
</feature>
<keyword evidence="1" id="KW-0472">Membrane</keyword>